<dbReference type="EC" id="3.4.19.12" evidence="7"/>
<dbReference type="InterPro" id="IPR001394">
    <property type="entry name" value="Peptidase_C19_UCH"/>
</dbReference>
<evidence type="ECO:0000256" key="1">
    <source>
        <dbReference type="ARBA" id="ARBA00000707"/>
    </source>
</evidence>
<dbReference type="GO" id="GO:0005829">
    <property type="term" value="C:cytosol"/>
    <property type="evidence" value="ECO:0007669"/>
    <property type="project" value="TreeGrafter"/>
</dbReference>
<evidence type="ECO:0000313" key="10">
    <source>
        <dbReference type="EMBL" id="KAI3432255.1"/>
    </source>
</evidence>
<evidence type="ECO:0000259" key="9">
    <source>
        <dbReference type="PROSITE" id="PS50235"/>
    </source>
</evidence>
<dbReference type="InterPro" id="IPR018200">
    <property type="entry name" value="USP_CS"/>
</dbReference>
<organism evidence="10 11">
    <name type="scientific">Chlorella vulgaris</name>
    <name type="common">Green alga</name>
    <dbReference type="NCBI Taxonomy" id="3077"/>
    <lineage>
        <taxon>Eukaryota</taxon>
        <taxon>Viridiplantae</taxon>
        <taxon>Chlorophyta</taxon>
        <taxon>core chlorophytes</taxon>
        <taxon>Trebouxiophyceae</taxon>
        <taxon>Chlorellales</taxon>
        <taxon>Chlorellaceae</taxon>
        <taxon>Chlorella clade</taxon>
        <taxon>Chlorella</taxon>
    </lineage>
</organism>
<dbReference type="SUPFAM" id="SSF54001">
    <property type="entry name" value="Cysteine proteinases"/>
    <property type="match status" value="1"/>
</dbReference>
<dbReference type="PROSITE" id="PS00972">
    <property type="entry name" value="USP_1"/>
    <property type="match status" value="1"/>
</dbReference>
<keyword evidence="5 7" id="KW-0378">Hydrolase</keyword>
<feature type="region of interest" description="Disordered" evidence="8">
    <location>
        <begin position="803"/>
        <end position="938"/>
    </location>
</feature>
<dbReference type="CDD" id="cd02661">
    <property type="entry name" value="Peptidase_C19E"/>
    <property type="match status" value="1"/>
</dbReference>
<evidence type="ECO:0000256" key="6">
    <source>
        <dbReference type="ARBA" id="ARBA00022807"/>
    </source>
</evidence>
<dbReference type="GO" id="GO:0006508">
    <property type="term" value="P:proteolysis"/>
    <property type="evidence" value="ECO:0007669"/>
    <property type="project" value="UniProtKB-KW"/>
</dbReference>
<dbReference type="EMBL" id="SIDB01000005">
    <property type="protein sequence ID" value="KAI3432255.1"/>
    <property type="molecule type" value="Genomic_DNA"/>
</dbReference>
<dbReference type="PANTHER" id="PTHR24006:SF758">
    <property type="entry name" value="UBIQUITIN CARBOXYL-TERMINAL HYDROLASE 36"/>
    <property type="match status" value="1"/>
</dbReference>
<comment type="function">
    <text evidence="7">Recognizes and hydrolyzes the peptide bond at the C-terminal Gly of ubiquitin. Involved in the processing of poly-ubiquitin precursors as well as that of ubiquitinated proteins.</text>
</comment>
<feature type="compositionally biased region" description="Low complexity" evidence="8">
    <location>
        <begin position="688"/>
        <end position="712"/>
    </location>
</feature>
<dbReference type="AlphaFoldDB" id="A0A9D4TR25"/>
<dbReference type="InterPro" id="IPR028889">
    <property type="entry name" value="USP"/>
</dbReference>
<accession>A0A9D4TR25</accession>
<dbReference type="InterPro" id="IPR038765">
    <property type="entry name" value="Papain-like_cys_pep_sf"/>
</dbReference>
<sequence>MLAVAPGRQLRRLNFVPAQRQDAHTVRAEDLHGLILLNDAPEALPAAQDDGMTRLNGRAASHRGQAARKELFSADELSLGWREMRKAGAGLQNLGNTCFMNSVLQSLVHTPPLAELLLSGGSGRVHNGVVNGFHPIQLARELVSRSLAHTSRSPLAPMNFAKSLRRISRSFRLGRQEDAHEFLIALLDAMHEASIAGLQPKPPPELAQTSFIYRIFGGRMRSQVKCCECGYESNTYDPCIDLSLEITRAQSVKRALERFTQGEALDGANKYKCPRQNKAVRALKRMSVDAAPNVLMIQLKRFEFSFSGHKISKKVDFDLDLDLSPFMSEPPPRPALYSLYGVLVHSGHSVHSGHYYSYVRAPNGMWYICDDTHVAQVAERQVMAQKAYILFYIKRQQSTTPAGTTAKRPAHAAATAAAAGTEAAAGSGAVATPRTQQAAAAAAAVPTPAVRRQDVRQQQQAVQQVEQEEQLALVAAGASSSKKRKLWEALAQQQQQQQQLSPLTSDSEDCDKRLQSRDRKRKVRLQQQQGAEEAPPGQQQQQEEDGKKQSTNGHLGKKARLLAKLAKQRAAAGGDGRVLLPSPLPRLRPLLISPLPGLAMGRRGARMAEALSLAQSRRPNRLLRLKVKQKEAAAAAAAAAAADVPSLAASTGAGEGAAGQNGSAYPAGSAGNSVVSAPDWPPIKPQRGASAASAGSDSDAVDQQQQQQQQQVRQRKRQQVQQEQQEEQQHQMHSAKVPAPPASANGGHSRPQQHQQHQHQHQQHTTEGVQAFLRGTGGATGLRLDAWQEVDAAEKRLKAELLRKEAPKKRRVDAYDAEYDRGKTKKVRSARGDEEAPDGGGGSGGVNGGDFDAAWRSKQRDGVQTELRGNRKRRSAGFQQQQQHTPRTHHSGGRGRSSGGGRGRHSFGGRGGGRHGGGGGGRGGGRGGRGGGGRGGKR</sequence>
<evidence type="ECO:0000256" key="3">
    <source>
        <dbReference type="ARBA" id="ARBA00022670"/>
    </source>
</evidence>
<dbReference type="Proteomes" id="UP001055712">
    <property type="component" value="Unassembled WGS sequence"/>
</dbReference>
<reference evidence="10" key="1">
    <citation type="journal article" date="2019" name="Plant J.">
        <title>Chlorella vulgaris genome assembly and annotation reveals the molecular basis for metabolic acclimation to high light conditions.</title>
        <authorList>
            <person name="Cecchin M."/>
            <person name="Marcolungo L."/>
            <person name="Rossato M."/>
            <person name="Girolomoni L."/>
            <person name="Cosentino E."/>
            <person name="Cuine S."/>
            <person name="Li-Beisson Y."/>
            <person name="Delledonne M."/>
            <person name="Ballottari M."/>
        </authorList>
    </citation>
    <scope>NUCLEOTIDE SEQUENCE</scope>
    <source>
        <strain evidence="10">211/11P</strain>
    </source>
</reference>
<dbReference type="OrthoDB" id="420187at2759"/>
<proteinExistence type="inferred from homology"/>
<evidence type="ECO:0000313" key="11">
    <source>
        <dbReference type="Proteomes" id="UP001055712"/>
    </source>
</evidence>
<feature type="compositionally biased region" description="Basic and acidic residues" evidence="8">
    <location>
        <begin position="812"/>
        <end position="822"/>
    </location>
</feature>
<dbReference type="GO" id="GO:0016579">
    <property type="term" value="P:protein deubiquitination"/>
    <property type="evidence" value="ECO:0007669"/>
    <property type="project" value="InterPro"/>
</dbReference>
<feature type="compositionally biased region" description="Gly residues" evidence="8">
    <location>
        <begin position="838"/>
        <end position="848"/>
    </location>
</feature>
<comment type="catalytic activity">
    <reaction evidence="1 7">
        <text>Thiol-dependent hydrolysis of ester, thioester, amide, peptide and isopeptide bonds formed by the C-terminal Gly of ubiquitin (a 76-residue protein attached to proteins as an intracellular targeting signal).</text>
        <dbReference type="EC" id="3.4.19.12"/>
    </reaction>
</comment>
<dbReference type="PROSITE" id="PS50235">
    <property type="entry name" value="USP_3"/>
    <property type="match status" value="1"/>
</dbReference>
<reference evidence="10" key="2">
    <citation type="submission" date="2020-11" db="EMBL/GenBank/DDBJ databases">
        <authorList>
            <person name="Cecchin M."/>
            <person name="Marcolungo L."/>
            <person name="Rossato M."/>
            <person name="Girolomoni L."/>
            <person name="Cosentino E."/>
            <person name="Cuine S."/>
            <person name="Li-Beisson Y."/>
            <person name="Delledonne M."/>
            <person name="Ballottari M."/>
        </authorList>
    </citation>
    <scope>NUCLEOTIDE SEQUENCE</scope>
    <source>
        <strain evidence="10">211/11P</strain>
        <tissue evidence="10">Whole cell</tissue>
    </source>
</reference>
<name>A0A9D4TR25_CHLVU</name>
<gene>
    <name evidence="10" type="ORF">D9Q98_003816</name>
</gene>
<dbReference type="PROSITE" id="PS00973">
    <property type="entry name" value="USP_2"/>
    <property type="match status" value="1"/>
</dbReference>
<protein>
    <recommendedName>
        <fullName evidence="7">Ubiquitin carboxyl-terminal hydrolase</fullName>
        <ecNumber evidence="7">3.4.19.12</ecNumber>
    </recommendedName>
</protein>
<dbReference type="Pfam" id="PF00443">
    <property type="entry name" value="UCH"/>
    <property type="match status" value="1"/>
</dbReference>
<evidence type="ECO:0000256" key="8">
    <source>
        <dbReference type="SAM" id="MobiDB-lite"/>
    </source>
</evidence>
<evidence type="ECO:0000256" key="5">
    <source>
        <dbReference type="ARBA" id="ARBA00022801"/>
    </source>
</evidence>
<dbReference type="InterPro" id="IPR050164">
    <property type="entry name" value="Peptidase_C19"/>
</dbReference>
<keyword evidence="3 7" id="KW-0645">Protease</keyword>
<dbReference type="PANTHER" id="PTHR24006">
    <property type="entry name" value="UBIQUITIN CARBOXYL-TERMINAL HYDROLASE"/>
    <property type="match status" value="1"/>
</dbReference>
<evidence type="ECO:0000256" key="4">
    <source>
        <dbReference type="ARBA" id="ARBA00022786"/>
    </source>
</evidence>
<feature type="compositionally biased region" description="Basic and acidic residues" evidence="8">
    <location>
        <begin position="853"/>
        <end position="863"/>
    </location>
</feature>
<feature type="domain" description="USP" evidence="9">
    <location>
        <begin position="89"/>
        <end position="395"/>
    </location>
</feature>
<comment type="caution">
    <text evidence="10">The sequence shown here is derived from an EMBL/GenBank/DDBJ whole genome shotgun (WGS) entry which is preliminary data.</text>
</comment>
<dbReference type="GO" id="GO:0005634">
    <property type="term" value="C:nucleus"/>
    <property type="evidence" value="ECO:0007669"/>
    <property type="project" value="TreeGrafter"/>
</dbReference>
<dbReference type="GO" id="GO:0004843">
    <property type="term" value="F:cysteine-type deubiquitinase activity"/>
    <property type="evidence" value="ECO:0007669"/>
    <property type="project" value="UniProtKB-UniRule"/>
</dbReference>
<feature type="compositionally biased region" description="Low complexity" evidence="8">
    <location>
        <begin position="526"/>
        <end position="541"/>
    </location>
</feature>
<keyword evidence="6 7" id="KW-0788">Thiol protease</keyword>
<comment type="similarity">
    <text evidence="2 7">Belongs to the peptidase C19 family.</text>
</comment>
<feature type="region of interest" description="Disordered" evidence="8">
    <location>
        <begin position="496"/>
        <end position="554"/>
    </location>
</feature>
<dbReference type="Gene3D" id="3.90.70.10">
    <property type="entry name" value="Cysteine proteinases"/>
    <property type="match status" value="1"/>
</dbReference>
<feature type="compositionally biased region" description="Gly residues" evidence="8">
    <location>
        <begin position="908"/>
        <end position="938"/>
    </location>
</feature>
<feature type="region of interest" description="Disordered" evidence="8">
    <location>
        <begin position="650"/>
        <end position="767"/>
    </location>
</feature>
<evidence type="ECO:0000256" key="2">
    <source>
        <dbReference type="ARBA" id="ARBA00009085"/>
    </source>
</evidence>
<keyword evidence="11" id="KW-1185">Reference proteome</keyword>
<evidence type="ECO:0000256" key="7">
    <source>
        <dbReference type="RuleBase" id="RU366025"/>
    </source>
</evidence>
<keyword evidence="4 7" id="KW-0833">Ubl conjugation pathway</keyword>